<keyword evidence="4 6" id="KW-1133">Transmembrane helix</keyword>
<evidence type="ECO:0000256" key="6">
    <source>
        <dbReference type="SAM" id="Phobius"/>
    </source>
</evidence>
<keyword evidence="3 6" id="KW-0812">Transmembrane</keyword>
<keyword evidence="5 6" id="KW-0472">Membrane</keyword>
<evidence type="ECO:0000256" key="4">
    <source>
        <dbReference type="ARBA" id="ARBA00022989"/>
    </source>
</evidence>
<protein>
    <submittedName>
        <fullName evidence="8">Uncharacterized protein</fullName>
    </submittedName>
</protein>
<keyword evidence="7" id="KW-0732">Signal</keyword>
<evidence type="ECO:0000256" key="2">
    <source>
        <dbReference type="ARBA" id="ARBA00006665"/>
    </source>
</evidence>
<feature type="chain" id="PRO_5035434206" evidence="7">
    <location>
        <begin position="20"/>
        <end position="171"/>
    </location>
</feature>
<reference evidence="8" key="1">
    <citation type="journal article" date="2017" name="Gigascience">
        <title>The genome draft of coconut (Cocos nucifera).</title>
        <authorList>
            <person name="Xiao Y."/>
            <person name="Xu P."/>
            <person name="Fan H."/>
            <person name="Baudouin L."/>
            <person name="Xia W."/>
            <person name="Bocs S."/>
            <person name="Xu J."/>
            <person name="Li Q."/>
            <person name="Guo A."/>
            <person name="Zhou L."/>
            <person name="Li J."/>
            <person name="Wu Y."/>
            <person name="Ma Z."/>
            <person name="Armero A."/>
            <person name="Issali A.E."/>
            <person name="Liu N."/>
            <person name="Peng M."/>
            <person name="Yang Y."/>
        </authorList>
    </citation>
    <scope>NUCLEOTIDE SEQUENCE</scope>
    <source>
        <tissue evidence="8">Spear leaf of Hainan Tall coconut</tissue>
    </source>
</reference>
<dbReference type="GO" id="GO:0016020">
    <property type="term" value="C:membrane"/>
    <property type="evidence" value="ECO:0007669"/>
    <property type="project" value="UniProtKB-SubCell"/>
</dbReference>
<evidence type="ECO:0000256" key="7">
    <source>
        <dbReference type="SAM" id="SignalP"/>
    </source>
</evidence>
<comment type="subcellular location">
    <subcellularLocation>
        <location evidence="1">Membrane</location>
        <topology evidence="1">Multi-pass membrane protein</topology>
    </subcellularLocation>
</comment>
<dbReference type="PANTHER" id="PTHR10383:SF63">
    <property type="entry name" value="OS01G0179800 PROTEIN"/>
    <property type="match status" value="1"/>
</dbReference>
<evidence type="ECO:0000313" key="9">
    <source>
        <dbReference type="Proteomes" id="UP000797356"/>
    </source>
</evidence>
<feature type="transmembrane region" description="Helical" evidence="6">
    <location>
        <begin position="99"/>
        <end position="120"/>
    </location>
</feature>
<comment type="similarity">
    <text evidence="2">Belongs to the TDE1 family.</text>
</comment>
<comment type="caution">
    <text evidence="8">The sequence shown here is derived from an EMBL/GenBank/DDBJ whole genome shotgun (WGS) entry which is preliminary data.</text>
</comment>
<dbReference type="Proteomes" id="UP000797356">
    <property type="component" value="Chromosome 3"/>
</dbReference>
<evidence type="ECO:0000256" key="5">
    <source>
        <dbReference type="ARBA" id="ARBA00023136"/>
    </source>
</evidence>
<reference evidence="8" key="2">
    <citation type="submission" date="2019-07" db="EMBL/GenBank/DDBJ databases">
        <authorList>
            <person name="Yang Y."/>
            <person name="Bocs S."/>
            <person name="Baudouin L."/>
        </authorList>
    </citation>
    <scope>NUCLEOTIDE SEQUENCE</scope>
    <source>
        <tissue evidence="8">Spear leaf of Hainan Tall coconut</tissue>
    </source>
</reference>
<dbReference type="OrthoDB" id="5963193at2759"/>
<dbReference type="Pfam" id="PF03348">
    <property type="entry name" value="Serinc"/>
    <property type="match status" value="2"/>
</dbReference>
<accession>A0A8K0MZ16</accession>
<dbReference type="PANTHER" id="PTHR10383">
    <property type="entry name" value="SERINE INCORPORATOR"/>
    <property type="match status" value="1"/>
</dbReference>
<evidence type="ECO:0000256" key="1">
    <source>
        <dbReference type="ARBA" id="ARBA00004141"/>
    </source>
</evidence>
<feature type="signal peptide" evidence="7">
    <location>
        <begin position="1"/>
        <end position="19"/>
    </location>
</feature>
<gene>
    <name evidence="8" type="ORF">COCNU_03G016060</name>
</gene>
<proteinExistence type="inferred from homology"/>
<keyword evidence="9" id="KW-1185">Reference proteome</keyword>
<sequence>MARYVYAILFLLASLLAWAIRDYGRSAISEFRRLKSCHGARYCLGAEGVLRISFGCFVSFANLLKVVVDFEIRSGIKCYELTKLMDTTIVSGLSDLNFIYGQSFVIAVLVMVMAIFSAGIDSKCFRFKKTDAESQDEIPYGYGFFHFVFAMGGMYFAMLFIGWNEHKTMQK</sequence>
<name>A0A8K0MZ16_COCNU</name>
<organism evidence="8 9">
    <name type="scientific">Cocos nucifera</name>
    <name type="common">Coconut palm</name>
    <dbReference type="NCBI Taxonomy" id="13894"/>
    <lineage>
        <taxon>Eukaryota</taxon>
        <taxon>Viridiplantae</taxon>
        <taxon>Streptophyta</taxon>
        <taxon>Embryophyta</taxon>
        <taxon>Tracheophyta</taxon>
        <taxon>Spermatophyta</taxon>
        <taxon>Magnoliopsida</taxon>
        <taxon>Liliopsida</taxon>
        <taxon>Arecaceae</taxon>
        <taxon>Arecoideae</taxon>
        <taxon>Cocoseae</taxon>
        <taxon>Attaleinae</taxon>
        <taxon>Cocos</taxon>
    </lineage>
</organism>
<evidence type="ECO:0000256" key="3">
    <source>
        <dbReference type="ARBA" id="ARBA00022692"/>
    </source>
</evidence>
<dbReference type="AlphaFoldDB" id="A0A8K0MZ16"/>
<feature type="transmembrane region" description="Helical" evidence="6">
    <location>
        <begin position="140"/>
        <end position="163"/>
    </location>
</feature>
<dbReference type="EMBL" id="CM017874">
    <property type="protein sequence ID" value="KAG1335487.1"/>
    <property type="molecule type" value="Genomic_DNA"/>
</dbReference>
<evidence type="ECO:0000313" key="8">
    <source>
        <dbReference type="EMBL" id="KAG1335487.1"/>
    </source>
</evidence>
<dbReference type="InterPro" id="IPR005016">
    <property type="entry name" value="TDE1/TMS"/>
</dbReference>